<protein>
    <submittedName>
        <fullName evidence="1">Uncharacterized protein</fullName>
    </submittedName>
</protein>
<reference evidence="2" key="1">
    <citation type="journal article" date="2013" name="Mol. Plant Microbe Interact.">
        <title>Global aspects of pacC regulation of pathogenicity genes in Colletotrichum gloeosporioides as revealed by transcriptome analysis.</title>
        <authorList>
            <person name="Alkan N."/>
            <person name="Meng X."/>
            <person name="Friedlander G."/>
            <person name="Reuveni E."/>
            <person name="Sukno S."/>
            <person name="Sherman A."/>
            <person name="Thon M."/>
            <person name="Fluhr R."/>
            <person name="Prusky D."/>
        </authorList>
    </citation>
    <scope>NUCLEOTIDE SEQUENCE [LARGE SCALE GENOMIC DNA]</scope>
    <source>
        <strain evidence="2">Cg-14</strain>
    </source>
</reference>
<dbReference type="HOGENOM" id="CLU_1959402_0_0_1"/>
<name>T0JUP2_COLGC</name>
<dbReference type="AlphaFoldDB" id="T0JUP2"/>
<accession>T0JUP2</accession>
<evidence type="ECO:0000313" key="1">
    <source>
        <dbReference type="EMBL" id="EQB43039.1"/>
    </source>
</evidence>
<sequence length="128" mass="15041">MGNASSKQTENESLFKELEWIKAALIALSHTSKQLLNWYDRRDKRKNCLRNIETSYWILKQHLNQTTYAEMERSMEMMDKYKLAQHLDTIFKIVHQEDQADEAANDDWQYYAAATAAACTKELLGYIN</sequence>
<gene>
    <name evidence="1" type="ORF">CGLO_18410</name>
</gene>
<comment type="caution">
    <text evidence="1">The sequence shown here is derived from an EMBL/GenBank/DDBJ whole genome shotgun (WGS) entry which is preliminary data.</text>
</comment>
<dbReference type="Proteomes" id="UP000015530">
    <property type="component" value="Unassembled WGS sequence"/>
</dbReference>
<proteinExistence type="predicted"/>
<dbReference type="EMBL" id="AMYD01004528">
    <property type="protein sequence ID" value="EQB43039.1"/>
    <property type="molecule type" value="Genomic_DNA"/>
</dbReference>
<evidence type="ECO:0000313" key="2">
    <source>
        <dbReference type="Proteomes" id="UP000015530"/>
    </source>
</evidence>
<organism evidence="1 2">
    <name type="scientific">Colletotrichum gloeosporioides (strain Cg-14)</name>
    <name type="common">Anthracnose fungus</name>
    <name type="synonym">Glomerella cingulata</name>
    <dbReference type="NCBI Taxonomy" id="1237896"/>
    <lineage>
        <taxon>Eukaryota</taxon>
        <taxon>Fungi</taxon>
        <taxon>Dikarya</taxon>
        <taxon>Ascomycota</taxon>
        <taxon>Pezizomycotina</taxon>
        <taxon>Sordariomycetes</taxon>
        <taxon>Hypocreomycetidae</taxon>
        <taxon>Glomerellales</taxon>
        <taxon>Glomerellaceae</taxon>
        <taxon>Colletotrichum</taxon>
        <taxon>Colletotrichum gloeosporioides species complex</taxon>
    </lineage>
</organism>